<accession>T1FB88</accession>
<dbReference type="KEGG" id="hro:HELRODRAFT_177114"/>
<protein>
    <submittedName>
        <fullName evidence="1 2">Uncharacterized protein</fullName>
    </submittedName>
</protein>
<dbReference type="HOGENOM" id="CLU_1733489_0_0_1"/>
<dbReference type="Proteomes" id="UP000015101">
    <property type="component" value="Unassembled WGS sequence"/>
</dbReference>
<evidence type="ECO:0000313" key="1">
    <source>
        <dbReference type="EMBL" id="ESN98234.1"/>
    </source>
</evidence>
<proteinExistence type="predicted"/>
<dbReference type="GeneID" id="20206087"/>
<organism evidence="2 3">
    <name type="scientific">Helobdella robusta</name>
    <name type="common">Californian leech</name>
    <dbReference type="NCBI Taxonomy" id="6412"/>
    <lineage>
        <taxon>Eukaryota</taxon>
        <taxon>Metazoa</taxon>
        <taxon>Spiralia</taxon>
        <taxon>Lophotrochozoa</taxon>
        <taxon>Annelida</taxon>
        <taxon>Clitellata</taxon>
        <taxon>Hirudinea</taxon>
        <taxon>Rhynchobdellida</taxon>
        <taxon>Glossiphoniidae</taxon>
        <taxon>Helobdella</taxon>
    </lineage>
</organism>
<reference evidence="2" key="3">
    <citation type="submission" date="2015-06" db="UniProtKB">
        <authorList>
            <consortium name="EnsemblMetazoa"/>
        </authorList>
    </citation>
    <scope>IDENTIFICATION</scope>
</reference>
<reference evidence="1 3" key="2">
    <citation type="journal article" date="2013" name="Nature">
        <title>Insights into bilaterian evolution from three spiralian genomes.</title>
        <authorList>
            <person name="Simakov O."/>
            <person name="Marletaz F."/>
            <person name="Cho S.J."/>
            <person name="Edsinger-Gonzales E."/>
            <person name="Havlak P."/>
            <person name="Hellsten U."/>
            <person name="Kuo D.H."/>
            <person name="Larsson T."/>
            <person name="Lv J."/>
            <person name="Arendt D."/>
            <person name="Savage R."/>
            <person name="Osoegawa K."/>
            <person name="de Jong P."/>
            <person name="Grimwood J."/>
            <person name="Chapman J.A."/>
            <person name="Shapiro H."/>
            <person name="Aerts A."/>
            <person name="Otillar R.P."/>
            <person name="Terry A.Y."/>
            <person name="Boore J.L."/>
            <person name="Grigoriev I.V."/>
            <person name="Lindberg D.R."/>
            <person name="Seaver E.C."/>
            <person name="Weisblat D.A."/>
            <person name="Putnam N.H."/>
            <person name="Rokhsar D.S."/>
        </authorList>
    </citation>
    <scope>NUCLEOTIDE SEQUENCE</scope>
</reference>
<reference evidence="3" key="1">
    <citation type="submission" date="2012-12" db="EMBL/GenBank/DDBJ databases">
        <authorList>
            <person name="Hellsten U."/>
            <person name="Grimwood J."/>
            <person name="Chapman J.A."/>
            <person name="Shapiro H."/>
            <person name="Aerts A."/>
            <person name="Otillar R.P."/>
            <person name="Terry A.Y."/>
            <person name="Boore J.L."/>
            <person name="Simakov O."/>
            <person name="Marletaz F."/>
            <person name="Cho S.-J."/>
            <person name="Edsinger-Gonzales E."/>
            <person name="Havlak P."/>
            <person name="Kuo D.-H."/>
            <person name="Larsson T."/>
            <person name="Lv J."/>
            <person name="Arendt D."/>
            <person name="Savage R."/>
            <person name="Osoegawa K."/>
            <person name="de Jong P."/>
            <person name="Lindberg D.R."/>
            <person name="Seaver E.C."/>
            <person name="Weisblat D.A."/>
            <person name="Putnam N.H."/>
            <person name="Grigoriev I.V."/>
            <person name="Rokhsar D.S."/>
        </authorList>
    </citation>
    <scope>NUCLEOTIDE SEQUENCE</scope>
</reference>
<evidence type="ECO:0000313" key="3">
    <source>
        <dbReference type="Proteomes" id="UP000015101"/>
    </source>
</evidence>
<dbReference type="RefSeq" id="XP_009023580.1">
    <property type="nucleotide sequence ID" value="XM_009025332.1"/>
</dbReference>
<dbReference type="InParanoid" id="T1FB88"/>
<dbReference type="AlphaFoldDB" id="T1FB88"/>
<sequence>MASNKTKNKFQNPALSHGLPRGFGAGVLGDGPTKAADQMSSSLSSSTFSKAISPFDLSSSTFSSSPSTTPSRILISKFSVVNIDSIIYNMTSLNVSQSQTGCIPDIIKCLYICHLVKNCTGARIDRASNTCSLIKNINNSGQKNCFTAVSY</sequence>
<name>T1FB88_HELRO</name>
<dbReference type="EMBL" id="KB097182">
    <property type="protein sequence ID" value="ESN98234.1"/>
    <property type="molecule type" value="Genomic_DNA"/>
</dbReference>
<gene>
    <name evidence="2" type="primary">20206087</name>
    <name evidence="1" type="ORF">HELRODRAFT_177114</name>
</gene>
<dbReference type="EnsemblMetazoa" id="HelroT177114">
    <property type="protein sequence ID" value="HelroP177114"/>
    <property type="gene ID" value="HelroG177114"/>
</dbReference>
<keyword evidence="3" id="KW-1185">Reference proteome</keyword>
<dbReference type="CTD" id="20206087"/>
<evidence type="ECO:0000313" key="2">
    <source>
        <dbReference type="EnsemblMetazoa" id="HelroP177114"/>
    </source>
</evidence>
<dbReference type="EMBL" id="AMQM01005941">
    <property type="status" value="NOT_ANNOTATED_CDS"/>
    <property type="molecule type" value="Genomic_DNA"/>
</dbReference>